<dbReference type="EMBL" id="CAJNOC010000014">
    <property type="protein sequence ID" value="CAF0705941.1"/>
    <property type="molecule type" value="Genomic_DNA"/>
</dbReference>
<organism evidence="7 8">
    <name type="scientific">Brachionus calyciflorus</name>
    <dbReference type="NCBI Taxonomy" id="104777"/>
    <lineage>
        <taxon>Eukaryota</taxon>
        <taxon>Metazoa</taxon>
        <taxon>Spiralia</taxon>
        <taxon>Gnathifera</taxon>
        <taxon>Rotifera</taxon>
        <taxon>Eurotatoria</taxon>
        <taxon>Monogononta</taxon>
        <taxon>Pseudotrocha</taxon>
        <taxon>Ploima</taxon>
        <taxon>Brachionidae</taxon>
        <taxon>Brachionus</taxon>
    </lineage>
</organism>
<evidence type="ECO:0000313" key="7">
    <source>
        <dbReference type="EMBL" id="CAF0705941.1"/>
    </source>
</evidence>
<accession>A0A813MAH7</accession>
<name>A0A813MAH7_9BILA</name>
<keyword evidence="1" id="KW-0808">Transferase</keyword>
<evidence type="ECO:0000256" key="5">
    <source>
        <dbReference type="SAM" id="MobiDB-lite"/>
    </source>
</evidence>
<dbReference type="GO" id="GO:0005524">
    <property type="term" value="F:ATP binding"/>
    <property type="evidence" value="ECO:0007669"/>
    <property type="project" value="UniProtKB-UniRule"/>
</dbReference>
<dbReference type="AlphaFoldDB" id="A0A813MAH7"/>
<dbReference type="InterPro" id="IPR008271">
    <property type="entry name" value="Ser/Thr_kinase_AS"/>
</dbReference>
<dbReference type="Gene3D" id="1.10.510.10">
    <property type="entry name" value="Transferase(Phosphotransferase) domain 1"/>
    <property type="match status" value="1"/>
</dbReference>
<gene>
    <name evidence="7" type="ORF">OXX778_LOCUS308</name>
</gene>
<dbReference type="InterPro" id="IPR000719">
    <property type="entry name" value="Prot_kinase_dom"/>
</dbReference>
<evidence type="ECO:0000256" key="1">
    <source>
        <dbReference type="ARBA" id="ARBA00022527"/>
    </source>
</evidence>
<protein>
    <recommendedName>
        <fullName evidence="6">Protein kinase domain-containing protein</fullName>
    </recommendedName>
</protein>
<keyword evidence="3 4" id="KW-0067">ATP-binding</keyword>
<sequence length="600" mass="69110">MADLHFKFGHQNLNQLNNEKFNNLIEKEKSVPSFLRIYFANSTAVVEKKNISLHEALNFKLKKRNLDIDHCVAYIKDKNIVVDWKTEASNIHDNNLVISLKNEVKHCIQRKFTIKEKFFSYRTCDLCKKICNQGFLNYTCKNCDMTLCNECRSKIDKTVCSKIKKQKAPLIKNSATSVFVKPKISQTLTQTLTLKRKVKNFQNNSEQILPIAQIQVQPRARSLSDADSVTIYGSQILSPNKLTRDYEGYNTDYDSEDEEKRDESKKLKKPSRWNSLLSWEIPLSRMKINKEHKIGSGSYGVVHQGTDFYHGLVAVKTVSFQNPTQEQTRSFRNEVAILKSTRHDNILLFIGCFLSDQLAIVTEWCPGSSLYKHLHVEEVVWSMGQLIDIARQTANGMEYLHAKDILHRDLKSNNIFLIPKEKNNYNFLEKSYKWTVKIGDFGLATVKTALKEENSKKCQPTGSILWMPPEVIKQKVSDPYTQMSDVYSYGVVLYELVTGLLPFQNKEQSMILFLVGSGRLKLNINDCREDTPDEIRSLIKACTEYDRDKRPFFVEINSILNNVECDEMFDSNEIKRSQSAPSLFVYTNCLNSSDSFVSNC</sequence>
<dbReference type="Proteomes" id="UP000663879">
    <property type="component" value="Unassembled WGS sequence"/>
</dbReference>
<dbReference type="Gene3D" id="3.10.20.90">
    <property type="entry name" value="Phosphatidylinositol 3-kinase Catalytic Subunit, Chain A, domain 1"/>
    <property type="match status" value="1"/>
</dbReference>
<evidence type="ECO:0000256" key="3">
    <source>
        <dbReference type="ARBA" id="ARBA00022840"/>
    </source>
</evidence>
<reference evidence="7" key="1">
    <citation type="submission" date="2021-02" db="EMBL/GenBank/DDBJ databases">
        <authorList>
            <person name="Nowell W R."/>
        </authorList>
    </citation>
    <scope>NUCLEOTIDE SEQUENCE</scope>
    <source>
        <strain evidence="7">Ploen Becks lab</strain>
    </source>
</reference>
<dbReference type="Gene3D" id="3.30.200.20">
    <property type="entry name" value="Phosphorylase Kinase, domain 1"/>
    <property type="match status" value="1"/>
</dbReference>
<dbReference type="InterPro" id="IPR017441">
    <property type="entry name" value="Protein_kinase_ATP_BS"/>
</dbReference>
<dbReference type="SMART" id="SM00220">
    <property type="entry name" value="S_TKc"/>
    <property type="match status" value="1"/>
</dbReference>
<dbReference type="PANTHER" id="PTHR44329:SF262">
    <property type="entry name" value="RAF HOMOLOG SERINE_THREONINE-PROTEIN KINASE RAF"/>
    <property type="match status" value="1"/>
</dbReference>
<dbReference type="PROSITE" id="PS50011">
    <property type="entry name" value="PROTEIN_KINASE_DOM"/>
    <property type="match status" value="1"/>
</dbReference>
<keyword evidence="2 4" id="KW-0547">Nucleotide-binding</keyword>
<evidence type="ECO:0000256" key="2">
    <source>
        <dbReference type="ARBA" id="ARBA00022741"/>
    </source>
</evidence>
<dbReference type="SUPFAM" id="SSF56112">
    <property type="entry name" value="Protein kinase-like (PK-like)"/>
    <property type="match status" value="1"/>
</dbReference>
<keyword evidence="1" id="KW-0723">Serine/threonine-protein kinase</keyword>
<dbReference type="GO" id="GO:0004709">
    <property type="term" value="F:MAP kinase kinase kinase activity"/>
    <property type="evidence" value="ECO:0007669"/>
    <property type="project" value="TreeGrafter"/>
</dbReference>
<feature type="region of interest" description="Disordered" evidence="5">
    <location>
        <begin position="248"/>
        <end position="267"/>
    </location>
</feature>
<evidence type="ECO:0000259" key="6">
    <source>
        <dbReference type="PROSITE" id="PS50011"/>
    </source>
</evidence>
<feature type="domain" description="Protein kinase" evidence="6">
    <location>
        <begin position="288"/>
        <end position="569"/>
    </location>
</feature>
<comment type="caution">
    <text evidence="7">The sequence shown here is derived from an EMBL/GenBank/DDBJ whole genome shotgun (WGS) entry which is preliminary data.</text>
</comment>
<dbReference type="InterPro" id="IPR051681">
    <property type="entry name" value="Ser/Thr_Kinases-Pseudokinases"/>
</dbReference>
<proteinExistence type="predicted"/>
<keyword evidence="1" id="KW-0418">Kinase</keyword>
<dbReference type="InterPro" id="IPR011009">
    <property type="entry name" value="Kinase-like_dom_sf"/>
</dbReference>
<dbReference type="PANTHER" id="PTHR44329">
    <property type="entry name" value="SERINE/THREONINE-PROTEIN KINASE TNNI3K-RELATED"/>
    <property type="match status" value="1"/>
</dbReference>
<evidence type="ECO:0000256" key="4">
    <source>
        <dbReference type="PROSITE-ProRule" id="PRU10141"/>
    </source>
</evidence>
<dbReference type="OrthoDB" id="774951at2759"/>
<evidence type="ECO:0000313" key="8">
    <source>
        <dbReference type="Proteomes" id="UP000663879"/>
    </source>
</evidence>
<dbReference type="PROSITE" id="PS00107">
    <property type="entry name" value="PROTEIN_KINASE_ATP"/>
    <property type="match status" value="1"/>
</dbReference>
<keyword evidence="8" id="KW-1185">Reference proteome</keyword>
<dbReference type="InterPro" id="IPR001245">
    <property type="entry name" value="Ser-Thr/Tyr_kinase_cat_dom"/>
</dbReference>
<dbReference type="PROSITE" id="PS00108">
    <property type="entry name" value="PROTEIN_KINASE_ST"/>
    <property type="match status" value="1"/>
</dbReference>
<feature type="binding site" evidence="4">
    <location>
        <position position="316"/>
    </location>
    <ligand>
        <name>ATP</name>
        <dbReference type="ChEBI" id="CHEBI:30616"/>
    </ligand>
</feature>
<dbReference type="Pfam" id="PF07714">
    <property type="entry name" value="PK_Tyr_Ser-Thr"/>
    <property type="match status" value="1"/>
</dbReference>